<dbReference type="PANTHER" id="PTHR47947">
    <property type="entry name" value="CYTOCHROME P450 82C3-RELATED"/>
    <property type="match status" value="1"/>
</dbReference>
<dbReference type="InterPro" id="IPR036396">
    <property type="entry name" value="Cyt_P450_sf"/>
</dbReference>
<dbReference type="PROSITE" id="PS00086">
    <property type="entry name" value="CYTOCHROME_P450"/>
    <property type="match status" value="1"/>
</dbReference>
<dbReference type="InterPro" id="IPR002401">
    <property type="entry name" value="Cyt_P450_E_grp-I"/>
</dbReference>
<dbReference type="GO" id="GO:0005506">
    <property type="term" value="F:iron ion binding"/>
    <property type="evidence" value="ECO:0007669"/>
    <property type="project" value="InterPro"/>
</dbReference>
<dbReference type="GO" id="GO:0004497">
    <property type="term" value="F:monooxygenase activity"/>
    <property type="evidence" value="ECO:0007669"/>
    <property type="project" value="UniProtKB-KW"/>
</dbReference>
<accession>A0A3G5ANN3</accession>
<dbReference type="AlphaFoldDB" id="A0A3G5ANN3"/>
<keyword evidence="5 11" id="KW-0479">Metal-binding</keyword>
<dbReference type="CDD" id="cd20654">
    <property type="entry name" value="CYP82"/>
    <property type="match status" value="1"/>
</dbReference>
<evidence type="ECO:0000256" key="10">
    <source>
        <dbReference type="ARBA" id="ARBA00023136"/>
    </source>
</evidence>
<comment type="similarity">
    <text evidence="2 12">Belongs to the cytochrome P450 family.</text>
</comment>
<keyword evidence="4 13" id="KW-0812">Transmembrane</keyword>
<evidence type="ECO:0000256" key="5">
    <source>
        <dbReference type="ARBA" id="ARBA00022723"/>
    </source>
</evidence>
<dbReference type="InterPro" id="IPR017972">
    <property type="entry name" value="Cyt_P450_CS"/>
</dbReference>
<evidence type="ECO:0000256" key="7">
    <source>
        <dbReference type="ARBA" id="ARBA00023002"/>
    </source>
</evidence>
<evidence type="ECO:0000256" key="11">
    <source>
        <dbReference type="PIRSR" id="PIRSR602401-1"/>
    </source>
</evidence>
<dbReference type="GO" id="GO:0016020">
    <property type="term" value="C:membrane"/>
    <property type="evidence" value="ECO:0007669"/>
    <property type="project" value="UniProtKB-SubCell"/>
</dbReference>
<keyword evidence="6 13" id="KW-1133">Transmembrane helix</keyword>
<organism evidence="14">
    <name type="scientific">Polygala tenuifolia</name>
    <dbReference type="NCBI Taxonomy" id="355332"/>
    <lineage>
        <taxon>Eukaryota</taxon>
        <taxon>Viridiplantae</taxon>
        <taxon>Streptophyta</taxon>
        <taxon>Embryophyta</taxon>
        <taxon>Tracheophyta</taxon>
        <taxon>Spermatophyta</taxon>
        <taxon>Magnoliopsida</taxon>
        <taxon>eudicotyledons</taxon>
        <taxon>Gunneridae</taxon>
        <taxon>Pentapetalae</taxon>
        <taxon>rosids</taxon>
        <taxon>fabids</taxon>
        <taxon>Fabales</taxon>
        <taxon>Polygalaceae</taxon>
        <taxon>Polygala</taxon>
    </lineage>
</organism>
<name>A0A3G5ANN3_9FABA</name>
<keyword evidence="8 11" id="KW-0408">Iron</keyword>
<dbReference type="SUPFAM" id="SSF48264">
    <property type="entry name" value="Cytochrome P450"/>
    <property type="match status" value="1"/>
</dbReference>
<dbReference type="EMBL" id="MG934236">
    <property type="protein sequence ID" value="AYV88872.1"/>
    <property type="molecule type" value="mRNA"/>
</dbReference>
<feature type="binding site" description="axial binding residue" evidence="11">
    <location>
        <position position="461"/>
    </location>
    <ligand>
        <name>heme</name>
        <dbReference type="ChEBI" id="CHEBI:30413"/>
    </ligand>
    <ligandPart>
        <name>Fe</name>
        <dbReference type="ChEBI" id="CHEBI:18248"/>
    </ligandPart>
</feature>
<dbReference type="PRINTS" id="PR00385">
    <property type="entry name" value="P450"/>
</dbReference>
<dbReference type="PRINTS" id="PR00463">
    <property type="entry name" value="EP450I"/>
</dbReference>
<proteinExistence type="evidence at transcript level"/>
<comment type="subcellular location">
    <subcellularLocation>
        <location evidence="1">Membrane</location>
        <topology evidence="1">Single-pass membrane protein</topology>
    </subcellularLocation>
</comment>
<dbReference type="Gene3D" id="1.10.630.10">
    <property type="entry name" value="Cytochrome P450"/>
    <property type="match status" value="1"/>
</dbReference>
<evidence type="ECO:0000256" key="12">
    <source>
        <dbReference type="RuleBase" id="RU000461"/>
    </source>
</evidence>
<keyword evidence="7 12" id="KW-0560">Oxidoreductase</keyword>
<dbReference type="GO" id="GO:0020037">
    <property type="term" value="F:heme binding"/>
    <property type="evidence" value="ECO:0007669"/>
    <property type="project" value="InterPro"/>
</dbReference>
<feature type="transmembrane region" description="Helical" evidence="13">
    <location>
        <begin position="6"/>
        <end position="22"/>
    </location>
</feature>
<evidence type="ECO:0000256" key="13">
    <source>
        <dbReference type="SAM" id="Phobius"/>
    </source>
</evidence>
<evidence type="ECO:0000313" key="14">
    <source>
        <dbReference type="EMBL" id="AYV88872.1"/>
    </source>
</evidence>
<dbReference type="FunFam" id="1.10.630.10:FF:000026">
    <property type="entry name" value="Cytochrome P450 82C4"/>
    <property type="match status" value="1"/>
</dbReference>
<comment type="cofactor">
    <cofactor evidence="11">
        <name>heme</name>
        <dbReference type="ChEBI" id="CHEBI:30413"/>
    </cofactor>
</comment>
<dbReference type="Pfam" id="PF00067">
    <property type="entry name" value="p450"/>
    <property type="match status" value="1"/>
</dbReference>
<evidence type="ECO:0000256" key="2">
    <source>
        <dbReference type="ARBA" id="ARBA00010617"/>
    </source>
</evidence>
<evidence type="ECO:0000256" key="8">
    <source>
        <dbReference type="ARBA" id="ARBA00023004"/>
    </source>
</evidence>
<keyword evidence="3 11" id="KW-0349">Heme</keyword>
<reference evidence="14" key="1">
    <citation type="submission" date="2018-02" db="EMBL/GenBank/DDBJ databases">
        <title>Computaional analysis to select cytochrom P450 genes involving in onjisaponin biosynthesis of Polygala tenuifolia.</title>
        <authorList>
            <person name="Kim O.T."/>
            <person name="Jin M.L."/>
        </authorList>
    </citation>
    <scope>NUCLEOTIDE SEQUENCE</scope>
</reference>
<evidence type="ECO:0000256" key="3">
    <source>
        <dbReference type="ARBA" id="ARBA00022617"/>
    </source>
</evidence>
<dbReference type="PANTHER" id="PTHR47947:SF1">
    <property type="entry name" value="CYTOCHROME P450 82E3"/>
    <property type="match status" value="1"/>
</dbReference>
<protein>
    <submittedName>
        <fullName evidence="14">Cytochrome P450 oxidase CYP82J12</fullName>
    </submittedName>
</protein>
<evidence type="ECO:0000256" key="1">
    <source>
        <dbReference type="ARBA" id="ARBA00004167"/>
    </source>
</evidence>
<dbReference type="InterPro" id="IPR050651">
    <property type="entry name" value="Plant_Cytochrome_P450_Monoox"/>
</dbReference>
<evidence type="ECO:0000256" key="9">
    <source>
        <dbReference type="ARBA" id="ARBA00023033"/>
    </source>
</evidence>
<dbReference type="InterPro" id="IPR001128">
    <property type="entry name" value="Cyt_P450"/>
</dbReference>
<keyword evidence="10 13" id="KW-0472">Membrane</keyword>
<evidence type="ECO:0000256" key="4">
    <source>
        <dbReference type="ARBA" id="ARBA00022692"/>
    </source>
</evidence>
<keyword evidence="9 12" id="KW-0503">Monooxygenase</keyword>
<evidence type="ECO:0000256" key="6">
    <source>
        <dbReference type="ARBA" id="ARBA00022989"/>
    </source>
</evidence>
<sequence>MAFLYYLTIATAGFVGFVLLLVKKWRMRCSHPKIDGMLVAPEPSGALPFIGHLHLLGNKVPLAKTLAAMADKYGSIFLIRLGMYPSLVVSNHEAVRECFTVNDKALGSRLTSSQGLYLGYNYASFGFASYGPLWRNMRKLAMFKILSARRLETLKHHYISEIDAFIGELFLFRKNNGPIKVVISEWFEKLSLNMITKTVAGKRYFNNFHDEGDTIAQKFGKVIREFMYLSGEFVASDFIPFLGWFNLQGQVLKSMKQISKDLDSLFGCWVEEHRLKQQKNESNEEQDFIDVMLAEIEDDFAFGFSRDTLIKATILNIILAGADTTSINLTWILSLLLNNRDALKHAQQELDVHVGRDRWVQSSDMKDLVYLQAIVKETLRLYPPGPLLVPHAATEDCTVCGYHLPKGTRLFVNAWKLHRDPRVWSEPDKFTPERFLTRHVGVDASGQHHEFVPFGSGRRACPGYSFATQVTHLTLARLLQGFEIDTPLSETVDLTEGVGMTMPKKTPLDIVLTPRLSCELYNV</sequence>
<dbReference type="GO" id="GO:0016705">
    <property type="term" value="F:oxidoreductase activity, acting on paired donors, with incorporation or reduction of molecular oxygen"/>
    <property type="evidence" value="ECO:0007669"/>
    <property type="project" value="InterPro"/>
</dbReference>